<dbReference type="EMBL" id="CAAHFH010000001">
    <property type="protein sequence ID" value="VGO18709.1"/>
    <property type="molecule type" value="Genomic_DNA"/>
</dbReference>
<dbReference type="AlphaFoldDB" id="A0A6C2UFK9"/>
<evidence type="ECO:0000313" key="1">
    <source>
        <dbReference type="EMBL" id="VGO18709.1"/>
    </source>
</evidence>
<evidence type="ECO:0000313" key="2">
    <source>
        <dbReference type="Proteomes" id="UP000346198"/>
    </source>
</evidence>
<gene>
    <name evidence="1" type="ORF">SCARR_00762</name>
</gene>
<keyword evidence="2" id="KW-1185">Reference proteome</keyword>
<proteinExistence type="predicted"/>
<organism evidence="1 2">
    <name type="scientific">Pontiella sulfatireligans</name>
    <dbReference type="NCBI Taxonomy" id="2750658"/>
    <lineage>
        <taxon>Bacteria</taxon>
        <taxon>Pseudomonadati</taxon>
        <taxon>Kiritimatiellota</taxon>
        <taxon>Kiritimatiellia</taxon>
        <taxon>Kiritimatiellales</taxon>
        <taxon>Pontiellaceae</taxon>
        <taxon>Pontiella</taxon>
    </lineage>
</organism>
<reference evidence="1 2" key="1">
    <citation type="submission" date="2019-04" db="EMBL/GenBank/DDBJ databases">
        <authorList>
            <person name="Van Vliet M D."/>
        </authorList>
    </citation>
    <scope>NUCLEOTIDE SEQUENCE [LARGE SCALE GENOMIC DNA]</scope>
    <source>
        <strain evidence="1 2">F21</strain>
    </source>
</reference>
<protein>
    <submittedName>
        <fullName evidence="1">Uncharacterized protein</fullName>
    </submittedName>
</protein>
<sequence length="49" mass="5359">MTMFMVIEFKVSILNGAFHILRLCRFSVFPTGAVADEQAVIPASIRCAG</sequence>
<name>A0A6C2UFK9_9BACT</name>
<accession>A0A6C2UFK9</accession>
<dbReference type="Proteomes" id="UP000346198">
    <property type="component" value="Unassembled WGS sequence"/>
</dbReference>